<dbReference type="Gene3D" id="3.40.50.300">
    <property type="entry name" value="P-loop containing nucleotide triphosphate hydrolases"/>
    <property type="match status" value="1"/>
</dbReference>
<gene>
    <name evidence="4" type="primary">ef1a</name>
</gene>
<evidence type="ECO:0000259" key="3">
    <source>
        <dbReference type="PROSITE" id="PS51722"/>
    </source>
</evidence>
<dbReference type="InterPro" id="IPR004161">
    <property type="entry name" value="EFTu-like_2"/>
</dbReference>
<feature type="domain" description="Tr-type G" evidence="3">
    <location>
        <begin position="1"/>
        <end position="170"/>
    </location>
</feature>
<keyword evidence="2" id="KW-0342">GTP-binding</keyword>
<dbReference type="SUPFAM" id="SSF52540">
    <property type="entry name" value="P-loop containing nucleoside triphosphate hydrolases"/>
    <property type="match status" value="1"/>
</dbReference>
<name>A0A1C8EGF2_9EUKA</name>
<dbReference type="Gene3D" id="2.40.30.10">
    <property type="entry name" value="Translation factors"/>
    <property type="match status" value="2"/>
</dbReference>
<evidence type="ECO:0000313" key="4">
    <source>
        <dbReference type="EMBL" id="ALM88584.1"/>
    </source>
</evidence>
<organism evidence="4">
    <name type="scientific">Diaphanoeca grandis</name>
    <dbReference type="NCBI Taxonomy" id="28014"/>
    <lineage>
        <taxon>Eukaryota</taxon>
        <taxon>Choanoflagellata</taxon>
        <taxon>Acanthoecida</taxon>
        <taxon>Stephanoecidae</taxon>
        <taxon>Diaphanoeca</taxon>
    </lineage>
</organism>
<dbReference type="GO" id="GO:0003924">
    <property type="term" value="F:GTPase activity"/>
    <property type="evidence" value="ECO:0007669"/>
    <property type="project" value="InterPro"/>
</dbReference>
<dbReference type="AlphaFoldDB" id="A0A1C8EGF2"/>
<dbReference type="GO" id="GO:0003746">
    <property type="term" value="F:translation elongation factor activity"/>
    <property type="evidence" value="ECO:0007669"/>
    <property type="project" value="UniProtKB-KW"/>
</dbReference>
<dbReference type="SUPFAM" id="SSF50447">
    <property type="entry name" value="Translation proteins"/>
    <property type="match status" value="1"/>
</dbReference>
<dbReference type="PANTHER" id="PTHR23115">
    <property type="entry name" value="TRANSLATION FACTOR"/>
    <property type="match status" value="1"/>
</dbReference>
<reference evidence="4" key="1">
    <citation type="journal article" date="2017" name="Mol. Phylogenet. Evol.">
        <title>A six-gene phylogeny provides new insights into choanoflagellate evolution.</title>
        <authorList>
            <person name="Carr M."/>
            <person name="Richter D.J."/>
            <person name="Fozouni P."/>
            <person name="Smith T.J."/>
            <person name="Jeuck A."/>
            <person name="Leadbeater B.S."/>
            <person name="Nitsche F."/>
        </authorList>
    </citation>
    <scope>NUCLEOTIDE SEQUENCE</scope>
</reference>
<dbReference type="PRINTS" id="PR00315">
    <property type="entry name" value="ELONGATNFCT"/>
</dbReference>
<dbReference type="Pfam" id="PF03144">
    <property type="entry name" value="GTP_EFTU_D2"/>
    <property type="match status" value="1"/>
</dbReference>
<dbReference type="InterPro" id="IPR009000">
    <property type="entry name" value="Transl_B-barrel_sf"/>
</dbReference>
<dbReference type="InterPro" id="IPR027417">
    <property type="entry name" value="P-loop_NTPase"/>
</dbReference>
<feature type="non-terminal residue" evidence="4">
    <location>
        <position position="1"/>
    </location>
</feature>
<protein>
    <submittedName>
        <fullName evidence="4">Elongation factor 1A</fullName>
    </submittedName>
</protein>
<accession>A0A1C8EGF2</accession>
<dbReference type="GO" id="GO:0005525">
    <property type="term" value="F:GTP binding"/>
    <property type="evidence" value="ECO:0007669"/>
    <property type="project" value="UniProtKB-KW"/>
</dbReference>
<keyword evidence="4" id="KW-0251">Elongation factor</keyword>
<dbReference type="EMBL" id="KT768098">
    <property type="protein sequence ID" value="ALM88584.1"/>
    <property type="molecule type" value="mRNA"/>
</dbReference>
<feature type="non-terminal residue" evidence="4">
    <location>
        <position position="295"/>
    </location>
</feature>
<keyword evidence="4" id="KW-0648">Protein biosynthesis</keyword>
<dbReference type="InterPro" id="IPR000795">
    <property type="entry name" value="T_Tr_GTP-bd_dom"/>
</dbReference>
<dbReference type="PROSITE" id="PS51722">
    <property type="entry name" value="G_TR_2"/>
    <property type="match status" value="1"/>
</dbReference>
<proteinExistence type="evidence at transcript level"/>
<dbReference type="InterPro" id="IPR050100">
    <property type="entry name" value="TRAFAC_GTPase_members"/>
</dbReference>
<evidence type="ECO:0000256" key="2">
    <source>
        <dbReference type="ARBA" id="ARBA00023134"/>
    </source>
</evidence>
<dbReference type="Pfam" id="PF00009">
    <property type="entry name" value="GTP_EFTU"/>
    <property type="match status" value="1"/>
</dbReference>
<evidence type="ECO:0000256" key="1">
    <source>
        <dbReference type="ARBA" id="ARBA00022741"/>
    </source>
</evidence>
<sequence length="295" mass="31419">AWVTDKEERQTGTSMDTSVCRFDSSKNDVTIIDTPGHQMFLKNTIAGVAQADCVVLVVSAAEGEIEAGSAEMKEHILLASTLGVKKIIVVVNKMDLTYSQEKFKEVALKAASVIKGCGYSPKATAFVPVSGWTGENLSEKSSKMSWFKGWSDKETGNSLMEAMDAVDVPSRDAKPLRIPISSVYNVKSVGIVAVGRIESGTLKVGETVTFEPGRITAEVASIEVHHADIKSATTGDVVGFNVIVLNQKGMVCGDLQNNPPQPESFIAKISILKTSGAITVGFTPTVDCHTAHVPC</sequence>
<keyword evidence="1" id="KW-0547">Nucleotide-binding</keyword>